<proteinExistence type="predicted"/>
<sequence length="258" mass="30044">MRERTFRPSPAAGHARGNFGYWANSKRLERRFSLHHTCLIVWSPLPELELRKQSLGKKLDKTRKKLLEYLRNCSRPGNKSSERPTQLSTTGVGRKNVRDLTREKGKANSAKRNDERREPANESDEPLQARKEEITRNILALARLVRFTAKGLTPQTTNLEVDLVYKRSTSLAHYYNTGRLVFFDYTPLMVLLLQGWESKSCAQYVIPIRMSTGRLEIEVIPVFARTRDERIFTKIKQSRIRLVRFVVRFASKFYVVET</sequence>
<organism evidence="2 3">
    <name type="scientific">Nesidiocoris tenuis</name>
    <dbReference type="NCBI Taxonomy" id="355587"/>
    <lineage>
        <taxon>Eukaryota</taxon>
        <taxon>Metazoa</taxon>
        <taxon>Ecdysozoa</taxon>
        <taxon>Arthropoda</taxon>
        <taxon>Hexapoda</taxon>
        <taxon>Insecta</taxon>
        <taxon>Pterygota</taxon>
        <taxon>Neoptera</taxon>
        <taxon>Paraneoptera</taxon>
        <taxon>Hemiptera</taxon>
        <taxon>Heteroptera</taxon>
        <taxon>Panheteroptera</taxon>
        <taxon>Cimicomorpha</taxon>
        <taxon>Miridae</taxon>
        <taxon>Dicyphina</taxon>
        <taxon>Nesidiocoris</taxon>
    </lineage>
</organism>
<gene>
    <name evidence="2" type="ORF">NTEN_LOCUS1937</name>
</gene>
<evidence type="ECO:0000256" key="1">
    <source>
        <dbReference type="SAM" id="MobiDB-lite"/>
    </source>
</evidence>
<protein>
    <submittedName>
        <fullName evidence="2">Uncharacterized protein</fullName>
    </submittedName>
</protein>
<dbReference type="AlphaFoldDB" id="A0A6H5G0C7"/>
<keyword evidence="3" id="KW-1185">Reference proteome</keyword>
<feature type="compositionally biased region" description="Polar residues" evidence="1">
    <location>
        <begin position="75"/>
        <end position="91"/>
    </location>
</feature>
<feature type="region of interest" description="Disordered" evidence="1">
    <location>
        <begin position="70"/>
        <end position="129"/>
    </location>
</feature>
<name>A0A6H5G0C7_9HEMI</name>
<evidence type="ECO:0000313" key="2">
    <source>
        <dbReference type="EMBL" id="CAA9995146.1"/>
    </source>
</evidence>
<accession>A0A6H5G0C7</accession>
<dbReference type="EMBL" id="CADCXU010003111">
    <property type="protein sequence ID" value="CAA9995146.1"/>
    <property type="molecule type" value="Genomic_DNA"/>
</dbReference>
<feature type="compositionally biased region" description="Basic and acidic residues" evidence="1">
    <location>
        <begin position="96"/>
        <end position="120"/>
    </location>
</feature>
<reference evidence="2 3" key="1">
    <citation type="submission" date="2020-02" db="EMBL/GenBank/DDBJ databases">
        <authorList>
            <person name="Ferguson B K."/>
        </authorList>
    </citation>
    <scope>NUCLEOTIDE SEQUENCE [LARGE SCALE GENOMIC DNA]</scope>
</reference>
<dbReference type="Proteomes" id="UP000479000">
    <property type="component" value="Unassembled WGS sequence"/>
</dbReference>
<evidence type="ECO:0000313" key="3">
    <source>
        <dbReference type="Proteomes" id="UP000479000"/>
    </source>
</evidence>